<keyword evidence="3 11" id="KW-0378">Hydrolase</keyword>
<dbReference type="InterPro" id="IPR047112">
    <property type="entry name" value="RecG/Mfd"/>
</dbReference>
<evidence type="ECO:0000256" key="1">
    <source>
        <dbReference type="ARBA" id="ARBA00022741"/>
    </source>
</evidence>
<keyword evidence="5" id="KW-0067">ATP-binding</keyword>
<keyword evidence="1" id="KW-0547">Nucleotide-binding</keyword>
<evidence type="ECO:0000256" key="3">
    <source>
        <dbReference type="ARBA" id="ARBA00022801"/>
    </source>
</evidence>
<dbReference type="Proteomes" id="UP000590740">
    <property type="component" value="Unassembled WGS sequence"/>
</dbReference>
<reference evidence="11 12" key="1">
    <citation type="submission" date="2020-08" db="EMBL/GenBank/DDBJ databases">
        <title>Genomic Encyclopedia of Type Strains, Phase IV (KMG-IV): sequencing the most valuable type-strain genomes for metagenomic binning, comparative biology and taxonomic classification.</title>
        <authorList>
            <person name="Goeker M."/>
        </authorList>
    </citation>
    <scope>NUCLEOTIDE SEQUENCE [LARGE SCALE GENOMIC DNA]</scope>
    <source>
        <strain evidence="11 12">DSM 12252</strain>
    </source>
</reference>
<name>A0A7W7YF51_9BACT</name>
<dbReference type="SMART" id="SM00490">
    <property type="entry name" value="HELICc"/>
    <property type="match status" value="1"/>
</dbReference>
<keyword evidence="7" id="KW-0234">DNA repair</keyword>
<dbReference type="Gene3D" id="2.40.50.140">
    <property type="entry name" value="Nucleic acid-binding proteins"/>
    <property type="match status" value="1"/>
</dbReference>
<dbReference type="GO" id="GO:0003677">
    <property type="term" value="F:DNA binding"/>
    <property type="evidence" value="ECO:0007669"/>
    <property type="project" value="UniProtKB-KW"/>
</dbReference>
<dbReference type="GO" id="GO:0003678">
    <property type="term" value="F:DNA helicase activity"/>
    <property type="evidence" value="ECO:0007669"/>
    <property type="project" value="TreeGrafter"/>
</dbReference>
<dbReference type="InterPro" id="IPR011545">
    <property type="entry name" value="DEAD/DEAH_box_helicase_dom"/>
</dbReference>
<evidence type="ECO:0000256" key="8">
    <source>
        <dbReference type="ARBA" id="ARBA00049819"/>
    </source>
</evidence>
<evidence type="ECO:0000256" key="4">
    <source>
        <dbReference type="ARBA" id="ARBA00022806"/>
    </source>
</evidence>
<dbReference type="InterPro" id="IPR045562">
    <property type="entry name" value="RecG_dom3_C"/>
</dbReference>
<comment type="caution">
    <text evidence="11">The sequence shown here is derived from an EMBL/GenBank/DDBJ whole genome shotgun (WGS) entry which is preliminary data.</text>
</comment>
<evidence type="ECO:0000256" key="5">
    <source>
        <dbReference type="ARBA" id="ARBA00022840"/>
    </source>
</evidence>
<dbReference type="GO" id="GO:0005524">
    <property type="term" value="F:ATP binding"/>
    <property type="evidence" value="ECO:0007669"/>
    <property type="project" value="UniProtKB-KW"/>
</dbReference>
<dbReference type="PROSITE" id="PS51192">
    <property type="entry name" value="HELICASE_ATP_BIND_1"/>
    <property type="match status" value="1"/>
</dbReference>
<dbReference type="SMART" id="SM00487">
    <property type="entry name" value="DEXDc"/>
    <property type="match status" value="1"/>
</dbReference>
<evidence type="ECO:0000313" key="12">
    <source>
        <dbReference type="Proteomes" id="UP000590740"/>
    </source>
</evidence>
<keyword evidence="12" id="KW-1185">Reference proteome</keyword>
<evidence type="ECO:0000259" key="9">
    <source>
        <dbReference type="PROSITE" id="PS51192"/>
    </source>
</evidence>
<dbReference type="RefSeq" id="WP_184342813.1">
    <property type="nucleotide sequence ID" value="NZ_JACHIG010000011.1"/>
</dbReference>
<dbReference type="GO" id="GO:0016787">
    <property type="term" value="F:hydrolase activity"/>
    <property type="evidence" value="ECO:0007669"/>
    <property type="project" value="UniProtKB-KW"/>
</dbReference>
<organism evidence="11 12">
    <name type="scientific">Prosthecobacter vanneervenii</name>
    <dbReference type="NCBI Taxonomy" id="48466"/>
    <lineage>
        <taxon>Bacteria</taxon>
        <taxon>Pseudomonadati</taxon>
        <taxon>Verrucomicrobiota</taxon>
        <taxon>Verrucomicrobiia</taxon>
        <taxon>Verrucomicrobiales</taxon>
        <taxon>Verrucomicrobiaceae</taxon>
        <taxon>Prosthecobacter</taxon>
    </lineage>
</organism>
<dbReference type="PANTHER" id="PTHR47964">
    <property type="entry name" value="ATP-DEPENDENT DNA HELICASE HOMOLOG RECG, CHLOROPLASTIC"/>
    <property type="match status" value="1"/>
</dbReference>
<dbReference type="Pfam" id="PF17191">
    <property type="entry name" value="RecG_wedge"/>
    <property type="match status" value="1"/>
</dbReference>
<dbReference type="GO" id="GO:0006281">
    <property type="term" value="P:DNA repair"/>
    <property type="evidence" value="ECO:0007669"/>
    <property type="project" value="UniProtKB-KW"/>
</dbReference>
<proteinExistence type="predicted"/>
<dbReference type="CDD" id="cd17992">
    <property type="entry name" value="DEXHc_RecG"/>
    <property type="match status" value="1"/>
</dbReference>
<sequence length="696" mass="77333">MIPLDLSLSEVPGLPAHAARLLGKEGVKTAADVVWHMPFRHEDRRQMQALAFQAGLQPACHHVLVTKTGTKFFGGRSGVFEAVVQHATGLLGQQLTLKWWNMPFMSRVLAEGQELIVYGVIKDTKGRLSMAHPEYEIIKGGADDDAEQIHTGRITPVYRLRGSMTQKALRVAVWHVLQGLPDAFVEDLLPTPSAEGEFAGMSRAKALKEVHFPTSAESLEQAKRYLALEEFYGYQLRVARRKRQVIESGGRRQVGTGELLKDFFNELPFQLTAAQMRCLEEIHKDMASGNPMNRLLHGDVGSGKTVVAFAAMLRAVESGRQAVLMAPTQILAEQHARNARKWLEPLGLRVALRTGSKREDGEGLELMRGKRSSDKAEIVIGTHALLHDEELMHNTGIVVIDEQHKFGVAQRAKLIRKGDTPDVLVMTATPIPRTLTLTIYGDLEVSTIDQRPRDGVKIITKVRPKTKLKEAAKFLREQIEEGRQGYIVYALIDESEKLEAGAATKGHEEWSKLLAPCEVGLLHGRMSAEEKEDVMKRFRAGKLDALVSTTVIEVGIDVPNATVMFIHDAGRFGLAQLHQLRGRIGRGAHTSYCVLFVDDKDEENRQRLAIMEETSDGFQIAEEDLRRRGPGDVLGNAQSGQAPLLFGELLADTRLVRLARQLAERTLDEDPQLRRPALAAFRGEEVMAEKAQAMMQ</sequence>
<gene>
    <name evidence="11" type="ORF">HNQ65_004333</name>
</gene>
<evidence type="ECO:0000256" key="7">
    <source>
        <dbReference type="ARBA" id="ARBA00023204"/>
    </source>
</evidence>
<accession>A0A7W7YF51</accession>
<dbReference type="Pfam" id="PF00270">
    <property type="entry name" value="DEAD"/>
    <property type="match status" value="1"/>
</dbReference>
<dbReference type="Gene3D" id="3.40.50.300">
    <property type="entry name" value="P-loop containing nucleotide triphosphate hydrolases"/>
    <property type="match status" value="2"/>
</dbReference>
<feature type="domain" description="Helicase C-terminal" evidence="10">
    <location>
        <begin position="467"/>
        <end position="626"/>
    </location>
</feature>
<dbReference type="SUPFAM" id="SSF52540">
    <property type="entry name" value="P-loop containing nucleoside triphosphate hydrolases"/>
    <property type="match status" value="2"/>
</dbReference>
<evidence type="ECO:0000313" key="11">
    <source>
        <dbReference type="EMBL" id="MBB5034725.1"/>
    </source>
</evidence>
<dbReference type="PANTHER" id="PTHR47964:SF1">
    <property type="entry name" value="ATP-DEPENDENT DNA HELICASE HOMOLOG RECG, CHLOROPLASTIC"/>
    <property type="match status" value="1"/>
</dbReference>
<dbReference type="EMBL" id="JACHIG010000011">
    <property type="protein sequence ID" value="MBB5034725.1"/>
    <property type="molecule type" value="Genomic_DNA"/>
</dbReference>
<dbReference type="PROSITE" id="PS51194">
    <property type="entry name" value="HELICASE_CTER"/>
    <property type="match status" value="1"/>
</dbReference>
<dbReference type="InterPro" id="IPR012340">
    <property type="entry name" value="NA-bd_OB-fold"/>
</dbReference>
<feature type="domain" description="Helicase ATP-binding" evidence="9">
    <location>
        <begin position="285"/>
        <end position="448"/>
    </location>
</feature>
<dbReference type="InterPro" id="IPR027417">
    <property type="entry name" value="P-loop_NTPase"/>
</dbReference>
<dbReference type="AlphaFoldDB" id="A0A7W7YF51"/>
<dbReference type="InterPro" id="IPR001650">
    <property type="entry name" value="Helicase_C-like"/>
</dbReference>
<dbReference type="InterPro" id="IPR033454">
    <property type="entry name" value="RecG_wedge"/>
</dbReference>
<evidence type="ECO:0000259" key="10">
    <source>
        <dbReference type="PROSITE" id="PS51194"/>
    </source>
</evidence>
<dbReference type="CDD" id="cd04488">
    <property type="entry name" value="RecG_wedge_OBF"/>
    <property type="match status" value="1"/>
</dbReference>
<keyword evidence="6" id="KW-0238">DNA-binding</keyword>
<dbReference type="SUPFAM" id="SSF50249">
    <property type="entry name" value="Nucleic acid-binding proteins"/>
    <property type="match status" value="1"/>
</dbReference>
<keyword evidence="2" id="KW-0227">DNA damage</keyword>
<evidence type="ECO:0000256" key="6">
    <source>
        <dbReference type="ARBA" id="ARBA00023125"/>
    </source>
</evidence>
<dbReference type="NCBIfam" id="NF008168">
    <property type="entry name" value="PRK10917.2-2"/>
    <property type="match status" value="1"/>
</dbReference>
<evidence type="ECO:0000256" key="2">
    <source>
        <dbReference type="ARBA" id="ARBA00022763"/>
    </source>
</evidence>
<keyword evidence="4 11" id="KW-0347">Helicase</keyword>
<dbReference type="Pfam" id="PF19833">
    <property type="entry name" value="RecG_dom3_C"/>
    <property type="match status" value="1"/>
</dbReference>
<dbReference type="InterPro" id="IPR014001">
    <property type="entry name" value="Helicase_ATP-bd"/>
</dbReference>
<dbReference type="Pfam" id="PF00271">
    <property type="entry name" value="Helicase_C"/>
    <property type="match status" value="1"/>
</dbReference>
<protein>
    <recommendedName>
        <fullName evidence="8">Probable DNA 3'-5' helicase RecG</fullName>
    </recommendedName>
</protein>